<evidence type="ECO:0000256" key="5">
    <source>
        <dbReference type="ARBA" id="ARBA00022842"/>
    </source>
</evidence>
<protein>
    <submittedName>
        <fullName evidence="7">Glycosyltransferase</fullName>
    </submittedName>
</protein>
<evidence type="ECO:0000256" key="3">
    <source>
        <dbReference type="ARBA" id="ARBA00022676"/>
    </source>
</evidence>
<keyword evidence="5" id="KW-0460">Magnesium</keyword>
<proteinExistence type="inferred from homology"/>
<dbReference type="AlphaFoldDB" id="A0A3E1KAJ1"/>
<reference evidence="7 8" key="1">
    <citation type="submission" date="2018-08" db="EMBL/GenBank/DDBJ databases">
        <title>Wenzhouxiangella salilacus sp. nov., a novel bacterium isolated from a saline lake in Xinjiang Province, China.</title>
        <authorList>
            <person name="Han S."/>
        </authorList>
    </citation>
    <scope>NUCLEOTIDE SEQUENCE [LARGE SCALE GENOMIC DNA]</scope>
    <source>
        <strain evidence="7 8">XDB06</strain>
    </source>
</reference>
<accession>A0A3E1KAJ1</accession>
<sequence length="231" mass="25221">MVSVVIAAFNEAATVGRAVSDVIGHPEVEEVIVVDDGSSDETAERAAAAGARVLRLKDNGGKAAALEAGVAQAASDLLLFLDADVTGLTHEAITRIVRPVAEGRVDMHVGLRARKTLWLNRLLHVFPIIGGERAVTRRIWNLVPERHKRGYRIEVALNHTAKRYGRGMSFDLVTGVTHRTKESKFGWRRGMARRLAMIGQVTAVTWSLYIVGGLRDILSRPESEQVDDRGG</sequence>
<dbReference type="InterPro" id="IPR001173">
    <property type="entry name" value="Glyco_trans_2-like"/>
</dbReference>
<evidence type="ECO:0000256" key="4">
    <source>
        <dbReference type="ARBA" id="ARBA00022679"/>
    </source>
</evidence>
<dbReference type="Gene3D" id="3.90.550.10">
    <property type="entry name" value="Spore Coat Polysaccharide Biosynthesis Protein SpsA, Chain A"/>
    <property type="match status" value="1"/>
</dbReference>
<dbReference type="Proteomes" id="UP000260351">
    <property type="component" value="Unassembled WGS sequence"/>
</dbReference>
<dbReference type="RefSeq" id="WP_116650056.1">
    <property type="nucleotide sequence ID" value="NZ_QUZK01000022.1"/>
</dbReference>
<organism evidence="7 8">
    <name type="scientific">Wenzhouxiangella sediminis</name>
    <dbReference type="NCBI Taxonomy" id="1792836"/>
    <lineage>
        <taxon>Bacteria</taxon>
        <taxon>Pseudomonadati</taxon>
        <taxon>Pseudomonadota</taxon>
        <taxon>Gammaproteobacteria</taxon>
        <taxon>Chromatiales</taxon>
        <taxon>Wenzhouxiangellaceae</taxon>
        <taxon>Wenzhouxiangella</taxon>
    </lineage>
</organism>
<dbReference type="PANTHER" id="PTHR48090">
    <property type="entry name" value="UNDECAPRENYL-PHOSPHATE 4-DEOXY-4-FORMAMIDO-L-ARABINOSE TRANSFERASE-RELATED"/>
    <property type="match status" value="1"/>
</dbReference>
<dbReference type="SUPFAM" id="SSF53448">
    <property type="entry name" value="Nucleotide-diphospho-sugar transferases"/>
    <property type="match status" value="1"/>
</dbReference>
<dbReference type="Pfam" id="PF00535">
    <property type="entry name" value="Glycos_transf_2"/>
    <property type="match status" value="1"/>
</dbReference>
<evidence type="ECO:0000256" key="1">
    <source>
        <dbReference type="ARBA" id="ARBA00001946"/>
    </source>
</evidence>
<comment type="similarity">
    <text evidence="2">Belongs to the glycosyltransferase 2 family.</text>
</comment>
<dbReference type="InterPro" id="IPR050256">
    <property type="entry name" value="Glycosyltransferase_2"/>
</dbReference>
<feature type="domain" description="Glycosyltransferase 2-like" evidence="6">
    <location>
        <begin position="3"/>
        <end position="114"/>
    </location>
</feature>
<keyword evidence="3" id="KW-0328">Glycosyltransferase</keyword>
<dbReference type="InterPro" id="IPR029044">
    <property type="entry name" value="Nucleotide-diphossugar_trans"/>
</dbReference>
<name>A0A3E1KAJ1_9GAMM</name>
<dbReference type="EMBL" id="QUZK01000022">
    <property type="protein sequence ID" value="RFF31208.1"/>
    <property type="molecule type" value="Genomic_DNA"/>
</dbReference>
<dbReference type="OrthoDB" id="6813549at2"/>
<evidence type="ECO:0000259" key="6">
    <source>
        <dbReference type="Pfam" id="PF00535"/>
    </source>
</evidence>
<evidence type="ECO:0000256" key="2">
    <source>
        <dbReference type="ARBA" id="ARBA00006739"/>
    </source>
</evidence>
<keyword evidence="4 7" id="KW-0808">Transferase</keyword>
<comment type="cofactor">
    <cofactor evidence="1">
        <name>Mg(2+)</name>
        <dbReference type="ChEBI" id="CHEBI:18420"/>
    </cofactor>
</comment>
<evidence type="ECO:0000313" key="8">
    <source>
        <dbReference type="Proteomes" id="UP000260351"/>
    </source>
</evidence>
<gene>
    <name evidence="7" type="ORF">DZC52_05155</name>
</gene>
<keyword evidence="8" id="KW-1185">Reference proteome</keyword>
<evidence type="ECO:0000313" key="7">
    <source>
        <dbReference type="EMBL" id="RFF31208.1"/>
    </source>
</evidence>
<dbReference type="PANTHER" id="PTHR48090:SF10">
    <property type="entry name" value="GLUCOSYL-3-PHOSPHOGLYCERATE SYNTHASE"/>
    <property type="match status" value="1"/>
</dbReference>
<comment type="caution">
    <text evidence="7">The sequence shown here is derived from an EMBL/GenBank/DDBJ whole genome shotgun (WGS) entry which is preliminary data.</text>
</comment>
<dbReference type="GO" id="GO:0016757">
    <property type="term" value="F:glycosyltransferase activity"/>
    <property type="evidence" value="ECO:0007669"/>
    <property type="project" value="UniProtKB-KW"/>
</dbReference>